<keyword evidence="1" id="KW-0479">Metal-binding</keyword>
<evidence type="ECO:0000313" key="7">
    <source>
        <dbReference type="Proteomes" id="UP001172457"/>
    </source>
</evidence>
<gene>
    <name evidence="6" type="ORF">OSB04_031510</name>
</gene>
<evidence type="ECO:0000256" key="2">
    <source>
        <dbReference type="ARBA" id="ARBA00022737"/>
    </source>
</evidence>
<comment type="caution">
    <text evidence="6">The sequence shown here is derived from an EMBL/GenBank/DDBJ whole genome shotgun (WGS) entry which is preliminary data.</text>
</comment>
<evidence type="ECO:0000256" key="3">
    <source>
        <dbReference type="ARBA" id="ARBA00022771"/>
    </source>
</evidence>
<dbReference type="InterPro" id="IPR043145">
    <property type="entry name" value="Znf_ZZ_sf"/>
</dbReference>
<dbReference type="GO" id="GO:0008270">
    <property type="term" value="F:zinc ion binding"/>
    <property type="evidence" value="ECO:0007669"/>
    <property type="project" value="UniProtKB-KW"/>
</dbReference>
<dbReference type="Gene3D" id="3.30.60.90">
    <property type="match status" value="1"/>
</dbReference>
<sequence length="118" mass="13216">MEMINHFSHKDHPLKLIKNWERMVGGGVDGGGNNEKQEVVVCYACREPISDGSVYGCTQCRHYILHKACAQLAPTINHHFHPQHDLTLVDASTTSWPSWSCDVCGLEYPNEGILYACC</sequence>
<keyword evidence="7" id="KW-1185">Reference proteome</keyword>
<dbReference type="InterPro" id="IPR046349">
    <property type="entry name" value="C1-like_sf"/>
</dbReference>
<evidence type="ECO:0000256" key="1">
    <source>
        <dbReference type="ARBA" id="ARBA00022723"/>
    </source>
</evidence>
<dbReference type="SUPFAM" id="SSF57889">
    <property type="entry name" value="Cysteine-rich domain"/>
    <property type="match status" value="2"/>
</dbReference>
<reference evidence="6" key="1">
    <citation type="submission" date="2023-03" db="EMBL/GenBank/DDBJ databases">
        <title>Chromosome-scale reference genome and RAD-based genetic map of yellow starthistle (Centaurea solstitialis) reveal putative structural variation and QTLs associated with invader traits.</title>
        <authorList>
            <person name="Reatini B."/>
            <person name="Cang F.A."/>
            <person name="Jiang Q."/>
            <person name="Mckibben M.T.W."/>
            <person name="Barker M.S."/>
            <person name="Rieseberg L.H."/>
            <person name="Dlugosch K.M."/>
        </authorList>
    </citation>
    <scope>NUCLEOTIDE SEQUENCE</scope>
    <source>
        <strain evidence="6">CAN-66</strain>
        <tissue evidence="6">Leaf</tissue>
    </source>
</reference>
<feature type="domain" description="DC1" evidence="5">
    <location>
        <begin position="7"/>
        <end position="70"/>
    </location>
</feature>
<name>A0AA38VUD9_9ASTR</name>
<dbReference type="Pfam" id="PF03107">
    <property type="entry name" value="C1_2"/>
    <property type="match status" value="1"/>
</dbReference>
<dbReference type="AlphaFoldDB" id="A0AA38VUD9"/>
<keyword evidence="3" id="KW-0863">Zinc-finger</keyword>
<dbReference type="PANTHER" id="PTHR46288">
    <property type="entry name" value="PHORBOL-ESTER/DAG-TYPE DOMAIN-CONTAINING PROTEIN"/>
    <property type="match status" value="1"/>
</dbReference>
<accession>A0AA38VUD9</accession>
<dbReference type="Proteomes" id="UP001172457">
    <property type="component" value="Chromosome 8"/>
</dbReference>
<proteinExistence type="predicted"/>
<organism evidence="6 7">
    <name type="scientific">Centaurea solstitialis</name>
    <name type="common">yellow star-thistle</name>
    <dbReference type="NCBI Taxonomy" id="347529"/>
    <lineage>
        <taxon>Eukaryota</taxon>
        <taxon>Viridiplantae</taxon>
        <taxon>Streptophyta</taxon>
        <taxon>Embryophyta</taxon>
        <taxon>Tracheophyta</taxon>
        <taxon>Spermatophyta</taxon>
        <taxon>Magnoliopsida</taxon>
        <taxon>eudicotyledons</taxon>
        <taxon>Gunneridae</taxon>
        <taxon>Pentapetalae</taxon>
        <taxon>asterids</taxon>
        <taxon>campanulids</taxon>
        <taxon>Asterales</taxon>
        <taxon>Asteraceae</taxon>
        <taxon>Carduoideae</taxon>
        <taxon>Cardueae</taxon>
        <taxon>Centaureinae</taxon>
        <taxon>Centaurea</taxon>
    </lineage>
</organism>
<evidence type="ECO:0000256" key="4">
    <source>
        <dbReference type="ARBA" id="ARBA00022833"/>
    </source>
</evidence>
<dbReference type="EMBL" id="JARYMX010000008">
    <property type="protein sequence ID" value="KAJ9538777.1"/>
    <property type="molecule type" value="Genomic_DNA"/>
</dbReference>
<dbReference type="PANTHER" id="PTHR46288:SF27">
    <property type="entry name" value="CYSTEINE_HISTIDINE-RICH C1 DOMAIN FAMILY PROTEIN"/>
    <property type="match status" value="1"/>
</dbReference>
<protein>
    <recommendedName>
        <fullName evidence="5">DC1 domain-containing protein</fullName>
    </recommendedName>
</protein>
<keyword evidence="4" id="KW-0862">Zinc</keyword>
<keyword evidence="2" id="KW-0677">Repeat</keyword>
<evidence type="ECO:0000313" key="6">
    <source>
        <dbReference type="EMBL" id="KAJ9538777.1"/>
    </source>
</evidence>
<dbReference type="InterPro" id="IPR004146">
    <property type="entry name" value="DC1"/>
</dbReference>
<evidence type="ECO:0000259" key="5">
    <source>
        <dbReference type="Pfam" id="PF03107"/>
    </source>
</evidence>